<keyword evidence="1" id="KW-0732">Signal</keyword>
<accession>A0A0A0HP73</accession>
<protein>
    <recommendedName>
        <fullName evidence="4">Lipoprotein</fullName>
    </recommendedName>
</protein>
<organism evidence="2 3">
    <name type="scientific">Roseovarius mucosus DSM 17069</name>
    <dbReference type="NCBI Taxonomy" id="1288298"/>
    <lineage>
        <taxon>Bacteria</taxon>
        <taxon>Pseudomonadati</taxon>
        <taxon>Pseudomonadota</taxon>
        <taxon>Alphaproteobacteria</taxon>
        <taxon>Rhodobacterales</taxon>
        <taxon>Roseobacteraceae</taxon>
        <taxon>Roseovarius</taxon>
    </lineage>
</organism>
<dbReference type="RefSeq" id="WP_037272891.1">
    <property type="nucleotide sequence ID" value="NZ_KN293979.1"/>
</dbReference>
<dbReference type="EMBL" id="AONH01000010">
    <property type="protein sequence ID" value="KGM88364.1"/>
    <property type="molecule type" value="Genomic_DNA"/>
</dbReference>
<dbReference type="Proteomes" id="UP000030021">
    <property type="component" value="Unassembled WGS sequence"/>
</dbReference>
<reference evidence="2 3" key="1">
    <citation type="submission" date="2013-01" db="EMBL/GenBank/DDBJ databases">
        <authorList>
            <person name="Fiebig A."/>
            <person name="Goeker M."/>
            <person name="Klenk H.-P.P."/>
        </authorList>
    </citation>
    <scope>NUCLEOTIDE SEQUENCE [LARGE SCALE GENOMIC DNA]</scope>
    <source>
        <strain evidence="2 3">DSM 17069</strain>
    </source>
</reference>
<feature type="signal peptide" evidence="1">
    <location>
        <begin position="1"/>
        <end position="30"/>
    </location>
</feature>
<dbReference type="HOGENOM" id="CLU_1453396_0_0_5"/>
<evidence type="ECO:0000256" key="1">
    <source>
        <dbReference type="SAM" id="SignalP"/>
    </source>
</evidence>
<dbReference type="OrthoDB" id="7843485at2"/>
<evidence type="ECO:0000313" key="2">
    <source>
        <dbReference type="EMBL" id="KGM88364.1"/>
    </source>
</evidence>
<feature type="chain" id="PRO_5001970304" description="Lipoprotein" evidence="1">
    <location>
        <begin position="31"/>
        <end position="172"/>
    </location>
</feature>
<dbReference type="PATRIC" id="fig|1288298.3.peg.2078"/>
<comment type="caution">
    <text evidence="2">The sequence shown here is derived from an EMBL/GenBank/DDBJ whole genome shotgun (WGS) entry which is preliminary data.</text>
</comment>
<evidence type="ECO:0008006" key="4">
    <source>
        <dbReference type="Google" id="ProtNLM"/>
    </source>
</evidence>
<sequence>MNLTLRHDLRLLSCLAAIALVAACARDAEAAQRGRLAAWFALGETVEFAATMQCAVGLYRVTDGRIKAAMPVVGSASEMARTLAARGQAAWIAQGLAPDGAMVAMANFDRPIGMAMRRAGLEARACMGPLSESAFHHMLGQPGAVLAWEAETGALVLMDPAAGLLIVAMGAG</sequence>
<proteinExistence type="predicted"/>
<dbReference type="eggNOG" id="ENOG5032Z7K">
    <property type="taxonomic scope" value="Bacteria"/>
</dbReference>
<dbReference type="PROSITE" id="PS51257">
    <property type="entry name" value="PROKAR_LIPOPROTEIN"/>
    <property type="match status" value="1"/>
</dbReference>
<evidence type="ECO:0000313" key="3">
    <source>
        <dbReference type="Proteomes" id="UP000030021"/>
    </source>
</evidence>
<gene>
    <name evidence="2" type="ORF">rosmuc_02062</name>
</gene>
<dbReference type="AlphaFoldDB" id="A0A0A0HP73"/>
<dbReference type="STRING" id="215743.ROSMUCSMR3_01043"/>
<name>A0A0A0HP73_9RHOB</name>